<dbReference type="PANTHER" id="PTHR30354">
    <property type="entry name" value="GNT FAMILY GLUCONATE TRANSPORTER"/>
    <property type="match status" value="1"/>
</dbReference>
<gene>
    <name evidence="2" type="ORF">E4S40_10030</name>
</gene>
<keyword evidence="1" id="KW-0812">Transmembrane</keyword>
<keyword evidence="3" id="KW-1185">Reference proteome</keyword>
<reference evidence="2 3" key="1">
    <citation type="submission" date="2019-03" db="EMBL/GenBank/DDBJ databases">
        <title>Algoriphagus sp. nov, a new strain isolated from root system soil of mangrove plant Kandelia.</title>
        <authorList>
            <person name="Yin Q."/>
            <person name="Wang K."/>
            <person name="Song Z."/>
        </authorList>
    </citation>
    <scope>NUCLEOTIDE SEQUENCE [LARGE SCALE GENOMIC DNA]</scope>
    <source>
        <strain evidence="2 3">XY-J91</strain>
    </source>
</reference>
<protein>
    <submittedName>
        <fullName evidence="2">GntP family permease</fullName>
    </submittedName>
</protein>
<dbReference type="OrthoDB" id="9787129at2"/>
<sequence>MILIISILFVLAFILIAIVKFDIHPFLVLFAAALIYGLLAGMPMDLIIQSISEGFGGVLGSVGLLILLGVILGTFLEKTGGALVIAEKILSWIGKKSVNLTMMLGGYVLSIPVFGDSTIIMMNPIAKSLAVKSNRSYAGTMIALSLGAMCSHSLVPPTPGPIATAGILHADLGQMIFWGIIVSLLTLIPGYIFVNKFVSKIPLEATIETDEEANSRKEFPSAFKSFLPIIIPLLLIILASIANYPTKPFGEGSMLNLIKFLGSPVIALLIGALLSFTLPKKLDKKMLSASGWIGKALLIAAPVIFITGAGGVFGKMLQNSGIGTLVSEGMKDANWGIFLPFLIAFALKTAQGSTTVAMITTASIIAPLMGPLGLDTETMKVLTALSVGAGAIAISHANDSGFWVVTQLSGMTVKQGNQSHSLGTLIMGISAIFIIYLISLFVG</sequence>
<dbReference type="EMBL" id="SPSB01000003">
    <property type="protein sequence ID" value="TFV94359.1"/>
    <property type="molecule type" value="Genomic_DNA"/>
</dbReference>
<keyword evidence="1" id="KW-0472">Membrane</keyword>
<dbReference type="GO" id="GO:0015128">
    <property type="term" value="F:gluconate transmembrane transporter activity"/>
    <property type="evidence" value="ECO:0007669"/>
    <property type="project" value="InterPro"/>
</dbReference>
<dbReference type="Proteomes" id="UP000297647">
    <property type="component" value="Unassembled WGS sequence"/>
</dbReference>
<proteinExistence type="predicted"/>
<feature type="transmembrane region" description="Helical" evidence="1">
    <location>
        <begin position="27"/>
        <end position="48"/>
    </location>
</feature>
<dbReference type="AlphaFoldDB" id="A0A4Y9QP39"/>
<feature type="transmembrane region" description="Helical" evidence="1">
    <location>
        <begin position="337"/>
        <end position="369"/>
    </location>
</feature>
<accession>A0A4Y9QP39</accession>
<dbReference type="GO" id="GO:0005886">
    <property type="term" value="C:plasma membrane"/>
    <property type="evidence" value="ECO:0007669"/>
    <property type="project" value="TreeGrafter"/>
</dbReference>
<dbReference type="PANTHER" id="PTHR30354:SF11">
    <property type="entry name" value="PERMEASE"/>
    <property type="match status" value="1"/>
</dbReference>
<keyword evidence="1" id="KW-1133">Transmembrane helix</keyword>
<name>A0A4Y9QP39_9BACT</name>
<comment type="caution">
    <text evidence="2">The sequence shown here is derived from an EMBL/GenBank/DDBJ whole genome shotgun (WGS) entry which is preliminary data.</text>
</comment>
<feature type="transmembrane region" description="Helical" evidence="1">
    <location>
        <begin position="96"/>
        <end position="115"/>
    </location>
</feature>
<dbReference type="InterPro" id="IPR003474">
    <property type="entry name" value="Glcn_transporter"/>
</dbReference>
<evidence type="ECO:0000313" key="2">
    <source>
        <dbReference type="EMBL" id="TFV94359.1"/>
    </source>
</evidence>
<feature type="transmembrane region" description="Helical" evidence="1">
    <location>
        <begin position="175"/>
        <end position="194"/>
    </location>
</feature>
<evidence type="ECO:0000256" key="1">
    <source>
        <dbReference type="SAM" id="Phobius"/>
    </source>
</evidence>
<evidence type="ECO:0000313" key="3">
    <source>
        <dbReference type="Proteomes" id="UP000297647"/>
    </source>
</evidence>
<feature type="transmembrane region" description="Helical" evidence="1">
    <location>
        <begin position="226"/>
        <end position="245"/>
    </location>
</feature>
<dbReference type="RefSeq" id="WP_135073612.1">
    <property type="nucleotide sequence ID" value="NZ_SPSB01000003.1"/>
</dbReference>
<feature type="transmembrane region" description="Helical" evidence="1">
    <location>
        <begin position="296"/>
        <end position="317"/>
    </location>
</feature>
<dbReference type="Pfam" id="PF02447">
    <property type="entry name" value="GntP_permease"/>
    <property type="match status" value="1"/>
</dbReference>
<feature type="transmembrane region" description="Helical" evidence="1">
    <location>
        <begin position="381"/>
        <end position="405"/>
    </location>
</feature>
<feature type="transmembrane region" description="Helical" evidence="1">
    <location>
        <begin position="136"/>
        <end position="155"/>
    </location>
</feature>
<feature type="transmembrane region" description="Helical" evidence="1">
    <location>
        <begin position="257"/>
        <end position="276"/>
    </location>
</feature>
<feature type="transmembrane region" description="Helical" evidence="1">
    <location>
        <begin position="55"/>
        <end position="76"/>
    </location>
</feature>
<feature type="transmembrane region" description="Helical" evidence="1">
    <location>
        <begin position="425"/>
        <end position="442"/>
    </location>
</feature>
<organism evidence="2 3">
    <name type="scientific">Algoriphagus kandeliae</name>
    <dbReference type="NCBI Taxonomy" id="2562278"/>
    <lineage>
        <taxon>Bacteria</taxon>
        <taxon>Pseudomonadati</taxon>
        <taxon>Bacteroidota</taxon>
        <taxon>Cytophagia</taxon>
        <taxon>Cytophagales</taxon>
        <taxon>Cyclobacteriaceae</taxon>
        <taxon>Algoriphagus</taxon>
    </lineage>
</organism>